<organism evidence="5 6">
    <name type="scientific">Parasedimentitalea psychrophila</name>
    <dbReference type="NCBI Taxonomy" id="2997337"/>
    <lineage>
        <taxon>Bacteria</taxon>
        <taxon>Pseudomonadati</taxon>
        <taxon>Pseudomonadota</taxon>
        <taxon>Alphaproteobacteria</taxon>
        <taxon>Rhodobacterales</taxon>
        <taxon>Paracoccaceae</taxon>
        <taxon>Parasedimentitalea</taxon>
    </lineage>
</organism>
<dbReference type="PANTHER" id="PTHR43537:SF50">
    <property type="entry name" value="TRANSCRIPTIONAL REGULATORY PROTEIN"/>
    <property type="match status" value="1"/>
</dbReference>
<dbReference type="InterPro" id="IPR011711">
    <property type="entry name" value="GntR_C"/>
</dbReference>
<dbReference type="GO" id="GO:0003677">
    <property type="term" value="F:DNA binding"/>
    <property type="evidence" value="ECO:0007669"/>
    <property type="project" value="UniProtKB-KW"/>
</dbReference>
<accession>A0A9Y2L2B1</accession>
<dbReference type="Gene3D" id="1.10.10.10">
    <property type="entry name" value="Winged helix-like DNA-binding domain superfamily/Winged helix DNA-binding domain"/>
    <property type="match status" value="1"/>
</dbReference>
<name>A0A9Y2L2B1_9RHOB</name>
<dbReference type="CDD" id="cd07377">
    <property type="entry name" value="WHTH_GntR"/>
    <property type="match status" value="1"/>
</dbReference>
<sequence>MPQSARKALKLVQGLQHGKIAIHRLALHEQVALRLRDLIVKGQLEPGERLRISELAERLNVSLTPMREALKVLAEEQLVELTPNRPTRIAPITIEGTRALFEVTAEIESLGAELAAARMSRDNLNSLEGLHAKMRDCHNATAIDDYFELNNGIHDLIAEFAGNPILTHMRSKLELRARRVRFHALQQGNRREEAMQEHENVMAAFRDKSPQAARQAWHIHFLNSGAEACRVLQSEASPETRGESSPPSKLDY</sequence>
<dbReference type="InterPro" id="IPR036388">
    <property type="entry name" value="WH-like_DNA-bd_sf"/>
</dbReference>
<evidence type="ECO:0000313" key="6">
    <source>
        <dbReference type="Proteomes" id="UP001238334"/>
    </source>
</evidence>
<gene>
    <name evidence="5" type="ORF">QPJ95_11085</name>
</gene>
<dbReference type="InterPro" id="IPR008920">
    <property type="entry name" value="TF_FadR/GntR_C"/>
</dbReference>
<dbReference type="KEGG" id="ppso:QPJ95_11085"/>
<dbReference type="RefSeq" id="WP_270919403.1">
    <property type="nucleotide sequence ID" value="NZ_CP127247.1"/>
</dbReference>
<dbReference type="Proteomes" id="UP001238334">
    <property type="component" value="Chromosome"/>
</dbReference>
<dbReference type="InterPro" id="IPR036390">
    <property type="entry name" value="WH_DNA-bd_sf"/>
</dbReference>
<protein>
    <submittedName>
        <fullName evidence="5">GntR family transcriptional regulator</fullName>
    </submittedName>
</protein>
<dbReference type="SMART" id="SM00895">
    <property type="entry name" value="FCD"/>
    <property type="match status" value="1"/>
</dbReference>
<dbReference type="PROSITE" id="PS50949">
    <property type="entry name" value="HTH_GNTR"/>
    <property type="match status" value="1"/>
</dbReference>
<dbReference type="GO" id="GO:0003700">
    <property type="term" value="F:DNA-binding transcription factor activity"/>
    <property type="evidence" value="ECO:0007669"/>
    <property type="project" value="InterPro"/>
</dbReference>
<keyword evidence="1" id="KW-0805">Transcription regulation</keyword>
<evidence type="ECO:0000259" key="4">
    <source>
        <dbReference type="PROSITE" id="PS50949"/>
    </source>
</evidence>
<keyword evidence="3" id="KW-0804">Transcription</keyword>
<proteinExistence type="predicted"/>
<evidence type="ECO:0000313" key="5">
    <source>
        <dbReference type="EMBL" id="WIY27401.1"/>
    </source>
</evidence>
<dbReference type="SMART" id="SM00345">
    <property type="entry name" value="HTH_GNTR"/>
    <property type="match status" value="1"/>
</dbReference>
<keyword evidence="2" id="KW-0238">DNA-binding</keyword>
<dbReference type="PANTHER" id="PTHR43537">
    <property type="entry name" value="TRANSCRIPTIONAL REGULATOR, GNTR FAMILY"/>
    <property type="match status" value="1"/>
</dbReference>
<evidence type="ECO:0000256" key="1">
    <source>
        <dbReference type="ARBA" id="ARBA00023015"/>
    </source>
</evidence>
<dbReference type="Pfam" id="PF00392">
    <property type="entry name" value="GntR"/>
    <property type="match status" value="1"/>
</dbReference>
<dbReference type="EMBL" id="CP127247">
    <property type="protein sequence ID" value="WIY27401.1"/>
    <property type="molecule type" value="Genomic_DNA"/>
</dbReference>
<evidence type="ECO:0000256" key="3">
    <source>
        <dbReference type="ARBA" id="ARBA00023163"/>
    </source>
</evidence>
<dbReference type="SUPFAM" id="SSF48008">
    <property type="entry name" value="GntR ligand-binding domain-like"/>
    <property type="match status" value="1"/>
</dbReference>
<feature type="domain" description="HTH gntR-type" evidence="4">
    <location>
        <begin position="25"/>
        <end position="92"/>
    </location>
</feature>
<evidence type="ECO:0000256" key="2">
    <source>
        <dbReference type="ARBA" id="ARBA00023125"/>
    </source>
</evidence>
<dbReference type="SUPFAM" id="SSF46785">
    <property type="entry name" value="Winged helix' DNA-binding domain"/>
    <property type="match status" value="1"/>
</dbReference>
<dbReference type="Gene3D" id="1.20.120.530">
    <property type="entry name" value="GntR ligand-binding domain-like"/>
    <property type="match status" value="1"/>
</dbReference>
<reference evidence="5 6" key="1">
    <citation type="submission" date="2023-06" db="EMBL/GenBank/DDBJ databases">
        <title>Parasedimentitalea psychrophila sp. nov., a psychrophilic bacterium isolated from deep-sea sediment.</title>
        <authorList>
            <person name="Li A."/>
        </authorList>
    </citation>
    <scope>NUCLEOTIDE SEQUENCE [LARGE SCALE GENOMIC DNA]</scope>
    <source>
        <strain evidence="5 6">QS115</strain>
    </source>
</reference>
<dbReference type="InterPro" id="IPR000524">
    <property type="entry name" value="Tscrpt_reg_HTH_GntR"/>
</dbReference>
<dbReference type="Pfam" id="PF07729">
    <property type="entry name" value="FCD"/>
    <property type="match status" value="1"/>
</dbReference>
<keyword evidence="6" id="KW-1185">Reference proteome</keyword>
<dbReference type="AlphaFoldDB" id="A0A9Y2L2B1"/>